<reference evidence="1 2" key="1">
    <citation type="submission" date="2023-02" db="EMBL/GenBank/DDBJ databases">
        <title>LHISI_Scaffold_Assembly.</title>
        <authorList>
            <person name="Stuart O.P."/>
            <person name="Cleave R."/>
            <person name="Magrath M.J.L."/>
            <person name="Mikheyev A.S."/>
        </authorList>
    </citation>
    <scope>NUCLEOTIDE SEQUENCE [LARGE SCALE GENOMIC DNA]</scope>
    <source>
        <strain evidence="1">Daus_M_001</strain>
        <tissue evidence="1">Leg muscle</tissue>
    </source>
</reference>
<proteinExistence type="predicted"/>
<evidence type="ECO:0000313" key="1">
    <source>
        <dbReference type="EMBL" id="KAJ8884071.1"/>
    </source>
</evidence>
<protein>
    <submittedName>
        <fullName evidence="1">Uncharacterized protein</fullName>
    </submittedName>
</protein>
<gene>
    <name evidence="1" type="ORF">PR048_015928</name>
</gene>
<sequence length="133" mass="15269">MLIFFFSKFSLVKQILCESSKGWNVLFKLYKFILHDIELDNALLSIPKQSRREDSNCASAKEVCDLDASKLINRKNFATYVVSFPENSLSIALTCYPLLNKTRSDFREISDAVPLLCFILNNTLQDSFQEVTK</sequence>
<evidence type="ECO:0000313" key="2">
    <source>
        <dbReference type="Proteomes" id="UP001159363"/>
    </source>
</evidence>
<organism evidence="1 2">
    <name type="scientific">Dryococelus australis</name>
    <dbReference type="NCBI Taxonomy" id="614101"/>
    <lineage>
        <taxon>Eukaryota</taxon>
        <taxon>Metazoa</taxon>
        <taxon>Ecdysozoa</taxon>
        <taxon>Arthropoda</taxon>
        <taxon>Hexapoda</taxon>
        <taxon>Insecta</taxon>
        <taxon>Pterygota</taxon>
        <taxon>Neoptera</taxon>
        <taxon>Polyneoptera</taxon>
        <taxon>Phasmatodea</taxon>
        <taxon>Verophasmatodea</taxon>
        <taxon>Anareolatae</taxon>
        <taxon>Phasmatidae</taxon>
        <taxon>Eurycanthinae</taxon>
        <taxon>Dryococelus</taxon>
    </lineage>
</organism>
<name>A0ABQ9HIA5_9NEOP</name>
<dbReference type="EMBL" id="JARBHB010000005">
    <property type="protein sequence ID" value="KAJ8884071.1"/>
    <property type="molecule type" value="Genomic_DNA"/>
</dbReference>
<dbReference type="Proteomes" id="UP001159363">
    <property type="component" value="Chromosome 4"/>
</dbReference>
<accession>A0ABQ9HIA5</accession>
<keyword evidence="2" id="KW-1185">Reference proteome</keyword>
<comment type="caution">
    <text evidence="1">The sequence shown here is derived from an EMBL/GenBank/DDBJ whole genome shotgun (WGS) entry which is preliminary data.</text>
</comment>